<dbReference type="Pfam" id="PF01928">
    <property type="entry name" value="CYTH"/>
    <property type="match status" value="1"/>
</dbReference>
<reference evidence="3" key="1">
    <citation type="submission" date="2016-05" db="EMBL/GenBank/DDBJ databases">
        <authorList>
            <person name="Baek K."/>
            <person name="Yang S.-J."/>
        </authorList>
    </citation>
    <scope>NUCLEOTIDE SEQUENCE [LARGE SCALE GENOMIC DNA]</scope>
    <source>
        <strain evidence="3">ST58-10</strain>
    </source>
</reference>
<reference evidence="2 3" key="2">
    <citation type="journal article" date="2018" name="Int. J. Syst. Evol. Microbiol.">
        <title>Marinobacterium aestuarii sp. nov., a benzene-degrading marine bacterium isolated from estuary sediment.</title>
        <authorList>
            <person name="Bae S.S."/>
            <person name="Jung J."/>
            <person name="Chung D."/>
            <person name="Baek K."/>
        </authorList>
    </citation>
    <scope>NUCLEOTIDE SEQUENCE [LARGE SCALE GENOMIC DNA]</scope>
    <source>
        <strain evidence="2 3">ST58-10</strain>
    </source>
</reference>
<accession>A0A1A9F2P2</accession>
<dbReference type="PANTHER" id="PTHR39569:SF1">
    <property type="entry name" value="INORGANIC TRIPHOSPHATASE"/>
    <property type="match status" value="1"/>
</dbReference>
<dbReference type="AlphaFoldDB" id="A0A1A9F2P2"/>
<sequence>MYDETEIKLRVSEQTMNDLRRHPLIIARLCGDWTGGVIYNQYYDSVDRRLNDARVALRMRRDGDQCIQTLKTRGQSVAGLSVRTEWDWYYDAPQLDLSVLDAACWPAQLNDLDKTRLLPVFTTDFSRSRARLLWDYRGQPVEVEVALDQGKVVAGSREEVICEVELEIRQGPVEALLELACDLAAELPLMPCDISKSERGYRLFDAASYELKPALPDWTPITRVDCVMADAGWYLLGYIQRLAEQYRFARDPALLRDLSVQLLQLRAFFLLFDRIISRHSVEGLLPPLVRLTDALQSGDDPALFDARVADPQWGQLFLNLAAWLHREDWKAGRTSVANGQGSLTFGGWLRDSEPAAGANIADSQHLLQQWLRRTAGI</sequence>
<dbReference type="InterPro" id="IPR039013">
    <property type="entry name" value="YgiF"/>
</dbReference>
<keyword evidence="3" id="KW-1185">Reference proteome</keyword>
<dbReference type="PANTHER" id="PTHR39569">
    <property type="entry name" value="INORGANIC TRIPHOSPHATASE"/>
    <property type="match status" value="1"/>
</dbReference>
<dbReference type="Gene3D" id="2.40.320.10">
    <property type="entry name" value="Hypothetical Protein Pfu-838710-001"/>
    <property type="match status" value="1"/>
</dbReference>
<dbReference type="SMART" id="SM01118">
    <property type="entry name" value="CYTH"/>
    <property type="match status" value="1"/>
</dbReference>
<dbReference type="OrthoDB" id="3034217at2"/>
<dbReference type="CDD" id="cd07756">
    <property type="entry name" value="CYTH-like_Pase_CHAD"/>
    <property type="match status" value="1"/>
</dbReference>
<dbReference type="PROSITE" id="PS51707">
    <property type="entry name" value="CYTH"/>
    <property type="match status" value="1"/>
</dbReference>
<dbReference type="RefSeq" id="WP_067386037.1">
    <property type="nucleotide sequence ID" value="NZ_CP015839.1"/>
</dbReference>
<evidence type="ECO:0000259" key="1">
    <source>
        <dbReference type="PROSITE" id="PS51707"/>
    </source>
</evidence>
<protein>
    <recommendedName>
        <fullName evidence="1">CYTH domain-containing protein</fullName>
    </recommendedName>
</protein>
<evidence type="ECO:0000313" key="3">
    <source>
        <dbReference type="Proteomes" id="UP000078070"/>
    </source>
</evidence>
<dbReference type="Proteomes" id="UP000078070">
    <property type="component" value="Chromosome"/>
</dbReference>
<dbReference type="KEGG" id="mars:A8C75_19470"/>
<feature type="domain" description="CYTH" evidence="1">
    <location>
        <begin position="2"/>
        <end position="207"/>
    </location>
</feature>
<dbReference type="InterPro" id="IPR023577">
    <property type="entry name" value="CYTH_domain"/>
</dbReference>
<dbReference type="SUPFAM" id="SSF55154">
    <property type="entry name" value="CYTH-like phosphatases"/>
    <property type="match status" value="1"/>
</dbReference>
<proteinExistence type="predicted"/>
<name>A0A1A9F2P2_9GAMM</name>
<dbReference type="GO" id="GO:0050355">
    <property type="term" value="F:inorganic triphosphate phosphatase activity"/>
    <property type="evidence" value="ECO:0007669"/>
    <property type="project" value="InterPro"/>
</dbReference>
<dbReference type="EMBL" id="CP015839">
    <property type="protein sequence ID" value="ANG64435.1"/>
    <property type="molecule type" value="Genomic_DNA"/>
</dbReference>
<dbReference type="InterPro" id="IPR033469">
    <property type="entry name" value="CYTH-like_dom_sf"/>
</dbReference>
<dbReference type="GO" id="GO:0046872">
    <property type="term" value="F:metal ion binding"/>
    <property type="evidence" value="ECO:0007669"/>
    <property type="project" value="TreeGrafter"/>
</dbReference>
<dbReference type="STRING" id="1821621.A8C75_19470"/>
<organism evidence="2 3">
    <name type="scientific">Marinobacterium aestuarii</name>
    <dbReference type="NCBI Taxonomy" id="1821621"/>
    <lineage>
        <taxon>Bacteria</taxon>
        <taxon>Pseudomonadati</taxon>
        <taxon>Pseudomonadota</taxon>
        <taxon>Gammaproteobacteria</taxon>
        <taxon>Oceanospirillales</taxon>
        <taxon>Oceanospirillaceae</taxon>
        <taxon>Marinobacterium</taxon>
    </lineage>
</organism>
<gene>
    <name evidence="2" type="ORF">A8C75_19470</name>
</gene>
<evidence type="ECO:0000313" key="2">
    <source>
        <dbReference type="EMBL" id="ANG64435.1"/>
    </source>
</evidence>